<reference evidence="1 2" key="1">
    <citation type="journal article" date="2014" name="Genome Announc.">
        <title>Draft Genome Sequence of Petroleum Oil-Degrading Marine Bacterium Pseudomonas taeanensis Strain MS-3, Isolated from a Crude Oil-Contaminated Seashore.</title>
        <authorList>
            <person name="Lee S.Y."/>
            <person name="Kim S.H."/>
            <person name="Lee D.G."/>
            <person name="Shin S."/>
            <person name="Yun S.H."/>
            <person name="Choi C.W."/>
            <person name="Chung Y.H."/>
            <person name="Choi J.S."/>
            <person name="Kahng H.Y."/>
            <person name="Kim S.I."/>
        </authorList>
    </citation>
    <scope>NUCLEOTIDE SEQUENCE [LARGE SCALE GENOMIC DNA]</scope>
    <source>
        <strain evidence="1 2">MS-3</strain>
    </source>
</reference>
<dbReference type="PANTHER" id="PTHR47328">
    <property type="match status" value="1"/>
</dbReference>
<gene>
    <name evidence="1" type="ORF">TMS3_0113700</name>
</gene>
<protein>
    <submittedName>
        <fullName evidence="1">Endoribonuclease L-PSP</fullName>
    </submittedName>
</protein>
<dbReference type="STRING" id="1395571.TMS3_0113700"/>
<accession>A0A0A1YHX1</accession>
<name>A0A0A1YHX1_9PSED</name>
<dbReference type="InterPro" id="IPR006175">
    <property type="entry name" value="YjgF/YER057c/UK114"/>
</dbReference>
<evidence type="ECO:0000313" key="2">
    <source>
        <dbReference type="Proteomes" id="UP000030063"/>
    </source>
</evidence>
<dbReference type="Proteomes" id="UP000030063">
    <property type="component" value="Unassembled WGS sequence"/>
</dbReference>
<dbReference type="EMBL" id="AWSQ01000003">
    <property type="protein sequence ID" value="KFX69470.1"/>
    <property type="molecule type" value="Genomic_DNA"/>
</dbReference>
<evidence type="ECO:0000313" key="1">
    <source>
        <dbReference type="EMBL" id="KFX69470.1"/>
    </source>
</evidence>
<keyword evidence="2" id="KW-1185">Reference proteome</keyword>
<dbReference type="PANTHER" id="PTHR47328:SF1">
    <property type="entry name" value="RUTC FAMILY PROTEIN YOAB"/>
    <property type="match status" value="1"/>
</dbReference>
<dbReference type="eggNOG" id="COG0251">
    <property type="taxonomic scope" value="Bacteria"/>
</dbReference>
<organism evidence="1 2">
    <name type="scientific">Pseudomonas taeanensis MS-3</name>
    <dbReference type="NCBI Taxonomy" id="1395571"/>
    <lineage>
        <taxon>Bacteria</taxon>
        <taxon>Pseudomonadati</taxon>
        <taxon>Pseudomonadota</taxon>
        <taxon>Gammaproteobacteria</taxon>
        <taxon>Pseudomonadales</taxon>
        <taxon>Pseudomonadaceae</taxon>
        <taxon>Pseudomonas</taxon>
    </lineage>
</organism>
<dbReference type="CDD" id="cd06150">
    <property type="entry name" value="YjgF_YER057c_UK114_like_2"/>
    <property type="match status" value="1"/>
</dbReference>
<sequence>MNNIQRMQTSPRMSQAVTANGFVFLAGQVADNLQGDIAKQTQQVLEKIERLLQEAGSDKSKLISVNMWLADITHFNAMNDAYENWLGGRDQPTRACAQSTLADPNYLIEITATALLNTGA</sequence>
<dbReference type="AlphaFoldDB" id="A0A0A1YHX1"/>
<dbReference type="RefSeq" id="WP_029866342.1">
    <property type="nucleotide sequence ID" value="NZ_AWSQ01000003.1"/>
</dbReference>
<dbReference type="SUPFAM" id="SSF55298">
    <property type="entry name" value="YjgF-like"/>
    <property type="match status" value="1"/>
</dbReference>
<proteinExistence type="predicted"/>
<dbReference type="InterPro" id="IPR035959">
    <property type="entry name" value="RutC-like_sf"/>
</dbReference>
<dbReference type="Pfam" id="PF01042">
    <property type="entry name" value="Ribonuc_L-PSP"/>
    <property type="match status" value="1"/>
</dbReference>
<dbReference type="Gene3D" id="3.30.1330.40">
    <property type="entry name" value="RutC-like"/>
    <property type="match status" value="1"/>
</dbReference>
<dbReference type="InterPro" id="IPR035709">
    <property type="entry name" value="YoaB-like"/>
</dbReference>
<dbReference type="OrthoDB" id="6899345at2"/>
<comment type="caution">
    <text evidence="1">The sequence shown here is derived from an EMBL/GenBank/DDBJ whole genome shotgun (WGS) entry which is preliminary data.</text>
</comment>